<accession>A0A645E7H4</accession>
<organism evidence="2">
    <name type="scientific">bioreactor metagenome</name>
    <dbReference type="NCBI Taxonomy" id="1076179"/>
    <lineage>
        <taxon>unclassified sequences</taxon>
        <taxon>metagenomes</taxon>
        <taxon>ecological metagenomes</taxon>
    </lineage>
</organism>
<reference evidence="2" key="1">
    <citation type="submission" date="2019-08" db="EMBL/GenBank/DDBJ databases">
        <authorList>
            <person name="Kucharzyk K."/>
            <person name="Murdoch R.W."/>
            <person name="Higgins S."/>
            <person name="Loffler F."/>
        </authorList>
    </citation>
    <scope>NUCLEOTIDE SEQUENCE</scope>
</reference>
<feature type="transmembrane region" description="Helical" evidence="1">
    <location>
        <begin position="126"/>
        <end position="146"/>
    </location>
</feature>
<name>A0A645E7H4_9ZZZZ</name>
<keyword evidence="1" id="KW-0472">Membrane</keyword>
<evidence type="ECO:0000313" key="2">
    <source>
        <dbReference type="EMBL" id="MPM97690.1"/>
    </source>
</evidence>
<keyword evidence="1" id="KW-1133">Transmembrane helix</keyword>
<evidence type="ECO:0000256" key="1">
    <source>
        <dbReference type="SAM" id="Phobius"/>
    </source>
</evidence>
<proteinExistence type="predicted"/>
<keyword evidence="1" id="KW-0812">Transmembrane</keyword>
<dbReference type="AlphaFoldDB" id="A0A645E7H4"/>
<sequence length="197" mass="22190">MVLYTDTKGCPPLAKERKRREKDGLAITPIGKNGYFIPIAPDTSWQAQISAKALNGPDPRMPTDAVQLERLDNVPWPKRIALEIIEHLSPWSRTGFSEHRTLSLLAIPAAIAIIAAWWLLGAGRISTSAIIVSWFAWSALEVLLRLAGRRYVKDGPWWRSRYRRANIMDMLSYVAFKNLLVGAALLLIFRAVQWTVA</sequence>
<dbReference type="EMBL" id="VSSQ01043925">
    <property type="protein sequence ID" value="MPM97690.1"/>
    <property type="molecule type" value="Genomic_DNA"/>
</dbReference>
<feature type="transmembrane region" description="Helical" evidence="1">
    <location>
        <begin position="102"/>
        <end position="120"/>
    </location>
</feature>
<feature type="transmembrane region" description="Helical" evidence="1">
    <location>
        <begin position="167"/>
        <end position="189"/>
    </location>
</feature>
<gene>
    <name evidence="2" type="ORF">SDC9_144867</name>
</gene>
<comment type="caution">
    <text evidence="2">The sequence shown here is derived from an EMBL/GenBank/DDBJ whole genome shotgun (WGS) entry which is preliminary data.</text>
</comment>
<protein>
    <submittedName>
        <fullName evidence="2">Uncharacterized protein</fullName>
    </submittedName>
</protein>